<keyword evidence="3" id="KW-0548">Nucleotidyltransferase</keyword>
<sequence>STGFLPCIPVAASITAIGRQMLISTRDYIHSNWATLDGLKNDIGHIGDLQSSSGDFNISV</sequence>
<protein>
    <recommendedName>
        <fullName evidence="1">DNA-directed DNA polymerase</fullName>
        <ecNumber evidence="1">2.7.7.7</ecNumber>
    </recommendedName>
</protein>
<reference evidence="6" key="1">
    <citation type="journal article" date="2004" name="J. Zoo Wildl. Med.">
        <title>Three novel herpesviruses associated with stomatitis in Sudan plated lizards (Gerrhosaurus major) and a black-lined plated lizard (Gerrhosaurus nigrolineatus).</title>
        <authorList>
            <person name="Wellehan J.F.X.Jr."/>
            <person name="Nichols D.K."/>
            <person name="Li L.-L."/>
            <person name="Kapur V."/>
        </authorList>
    </citation>
    <scope>NUCLEOTIDE SEQUENCE</scope>
</reference>
<feature type="non-terminal residue" evidence="6">
    <location>
        <position position="1"/>
    </location>
</feature>
<dbReference type="InterPro" id="IPR043502">
    <property type="entry name" value="DNA/RNA_pol_sf"/>
</dbReference>
<name>Q917P0_9ALPH</name>
<evidence type="ECO:0000256" key="3">
    <source>
        <dbReference type="ARBA" id="ARBA00022695"/>
    </source>
</evidence>
<keyword evidence="2" id="KW-0808">Transferase</keyword>
<dbReference type="GO" id="GO:0000166">
    <property type="term" value="F:nucleotide binding"/>
    <property type="evidence" value="ECO:0007669"/>
    <property type="project" value="InterPro"/>
</dbReference>
<proteinExistence type="predicted"/>
<dbReference type="SUPFAM" id="SSF56672">
    <property type="entry name" value="DNA/RNA polymerases"/>
    <property type="match status" value="1"/>
</dbReference>
<keyword evidence="4" id="KW-0239">DNA-directed DNA polymerase</keyword>
<dbReference type="Gene3D" id="3.90.1600.10">
    <property type="entry name" value="Palm domain of DNA polymerase"/>
    <property type="match status" value="1"/>
</dbReference>
<dbReference type="GO" id="GO:0003887">
    <property type="term" value="F:DNA-directed DNA polymerase activity"/>
    <property type="evidence" value="ECO:0007669"/>
    <property type="project" value="UniProtKB-KW"/>
</dbReference>
<organism evidence="6">
    <name type="scientific">Gerrhosaurid herpesvirus 3</name>
    <dbReference type="NCBI Taxonomy" id="172932"/>
    <lineage>
        <taxon>Viruses</taxon>
        <taxon>Duplodnaviria</taxon>
        <taxon>Heunggongvirae</taxon>
        <taxon>Peploviricota</taxon>
        <taxon>Herviviricetes</taxon>
        <taxon>Herpesvirales</taxon>
        <taxon>Orthoherpesviridae</taxon>
        <taxon>Alphaherpesvirinae</taxon>
    </lineage>
</organism>
<evidence type="ECO:0000256" key="2">
    <source>
        <dbReference type="ARBA" id="ARBA00022679"/>
    </source>
</evidence>
<dbReference type="Pfam" id="PF00136">
    <property type="entry name" value="DNA_pol_B"/>
    <property type="match status" value="1"/>
</dbReference>
<dbReference type="EC" id="2.7.7.7" evidence="1"/>
<evidence type="ECO:0000259" key="5">
    <source>
        <dbReference type="Pfam" id="PF00136"/>
    </source>
</evidence>
<accession>Q917P0</accession>
<evidence type="ECO:0000256" key="1">
    <source>
        <dbReference type="ARBA" id="ARBA00012417"/>
    </source>
</evidence>
<dbReference type="EMBL" id="AF416630">
    <property type="protein sequence ID" value="AAL13289.1"/>
    <property type="molecule type" value="Genomic_DNA"/>
</dbReference>
<dbReference type="InterPro" id="IPR006134">
    <property type="entry name" value="DNA-dir_DNA_pol_B_multi_dom"/>
</dbReference>
<dbReference type="InterPro" id="IPR023211">
    <property type="entry name" value="DNA_pol_palm_dom_sf"/>
</dbReference>
<feature type="domain" description="DNA-directed DNA polymerase family B multifunctional" evidence="5">
    <location>
        <begin position="2"/>
        <end position="38"/>
    </location>
</feature>
<evidence type="ECO:0000313" key="6">
    <source>
        <dbReference type="EMBL" id="AAL13289.1"/>
    </source>
</evidence>
<evidence type="ECO:0000256" key="4">
    <source>
        <dbReference type="ARBA" id="ARBA00022932"/>
    </source>
</evidence>
<feature type="non-terminal residue" evidence="6">
    <location>
        <position position="60"/>
    </location>
</feature>
<dbReference type="GO" id="GO:0003677">
    <property type="term" value="F:DNA binding"/>
    <property type="evidence" value="ECO:0007669"/>
    <property type="project" value="InterPro"/>
</dbReference>